<name>A0A8C6HSZ1_MUSSI</name>
<evidence type="ECO:0000256" key="6">
    <source>
        <dbReference type="ARBA" id="ARBA00022782"/>
    </source>
</evidence>
<dbReference type="InterPro" id="IPR055451">
    <property type="entry name" value="Ig-like_CATSPERD"/>
</dbReference>
<feature type="transmembrane region" description="Helical" evidence="19">
    <location>
        <begin position="723"/>
        <end position="743"/>
    </location>
</feature>
<keyword evidence="2" id="KW-0217">Developmental protein</keyword>
<evidence type="ECO:0000256" key="2">
    <source>
        <dbReference type="ARBA" id="ARBA00022473"/>
    </source>
</evidence>
<evidence type="ECO:0000256" key="14">
    <source>
        <dbReference type="ARBA" id="ARBA00023273"/>
    </source>
</evidence>
<dbReference type="GO" id="GO:0048240">
    <property type="term" value="P:sperm capacitation"/>
    <property type="evidence" value="ECO:0007669"/>
    <property type="project" value="Ensembl"/>
</dbReference>
<dbReference type="Ensembl" id="ENSMSIT00000033655.1">
    <property type="protein sequence ID" value="ENSMSIP00000026693.1"/>
    <property type="gene ID" value="ENSMSIG00000022478.1"/>
</dbReference>
<feature type="domain" description="CATSPERD Ig-like" evidence="23">
    <location>
        <begin position="386"/>
        <end position="505"/>
    </location>
</feature>
<reference evidence="24" key="2">
    <citation type="submission" date="2025-09" db="UniProtKB">
        <authorList>
            <consortium name="Ensembl"/>
        </authorList>
    </citation>
    <scope>IDENTIFICATION</scope>
</reference>
<keyword evidence="13" id="KW-0325">Glycoprotein</keyword>
<evidence type="ECO:0000256" key="9">
    <source>
        <dbReference type="ARBA" id="ARBA00022989"/>
    </source>
</evidence>
<evidence type="ECO:0000256" key="8">
    <source>
        <dbReference type="ARBA" id="ARBA00022871"/>
    </source>
</evidence>
<dbReference type="GO" id="GO:0036128">
    <property type="term" value="C:CatSper complex"/>
    <property type="evidence" value="ECO:0007669"/>
    <property type="project" value="Ensembl"/>
</dbReference>
<evidence type="ECO:0000256" key="16">
    <source>
        <dbReference type="ARBA" id="ARBA00040129"/>
    </source>
</evidence>
<evidence type="ECO:0000256" key="17">
    <source>
        <dbReference type="ARBA" id="ARBA00041424"/>
    </source>
</evidence>
<keyword evidence="7" id="KW-0282">Flagellum</keyword>
<keyword evidence="10" id="KW-0969">Cilium</keyword>
<keyword evidence="11 19" id="KW-0472">Membrane</keyword>
<organism evidence="24 25">
    <name type="scientific">Mus spicilegus</name>
    <name type="common">Mound-building mouse</name>
    <dbReference type="NCBI Taxonomy" id="10103"/>
    <lineage>
        <taxon>Eukaryota</taxon>
        <taxon>Metazoa</taxon>
        <taxon>Chordata</taxon>
        <taxon>Craniata</taxon>
        <taxon>Vertebrata</taxon>
        <taxon>Euteleostomi</taxon>
        <taxon>Mammalia</taxon>
        <taxon>Eutheria</taxon>
        <taxon>Euarchontoglires</taxon>
        <taxon>Glires</taxon>
        <taxon>Rodentia</taxon>
        <taxon>Myomorpha</taxon>
        <taxon>Muroidea</taxon>
        <taxon>Muridae</taxon>
        <taxon>Murinae</taxon>
        <taxon>Mus</taxon>
        <taxon>Mus</taxon>
    </lineage>
</organism>
<protein>
    <recommendedName>
        <fullName evidence="16">Cation channel sperm-associated auxiliary subunit delta</fullName>
    </recommendedName>
    <alternativeName>
        <fullName evidence="17">Transmembrane protein 146</fullName>
    </alternativeName>
</protein>
<dbReference type="InterPro" id="IPR028751">
    <property type="entry name" value="CATSPERD/E"/>
</dbReference>
<evidence type="ECO:0000256" key="11">
    <source>
        <dbReference type="ARBA" id="ARBA00023136"/>
    </source>
</evidence>
<evidence type="ECO:0000256" key="18">
    <source>
        <dbReference type="ARBA" id="ARBA00046028"/>
    </source>
</evidence>
<evidence type="ECO:0000256" key="13">
    <source>
        <dbReference type="ARBA" id="ARBA00023180"/>
    </source>
</evidence>
<reference evidence="24" key="1">
    <citation type="submission" date="2025-08" db="UniProtKB">
        <authorList>
            <consortium name="Ensembl"/>
        </authorList>
    </citation>
    <scope>IDENTIFICATION</scope>
</reference>
<evidence type="ECO:0000259" key="21">
    <source>
        <dbReference type="Pfam" id="PF15020"/>
    </source>
</evidence>
<dbReference type="GO" id="GO:0030317">
    <property type="term" value="P:flagellated sperm motility"/>
    <property type="evidence" value="ECO:0007669"/>
    <property type="project" value="Ensembl"/>
</dbReference>
<evidence type="ECO:0000256" key="15">
    <source>
        <dbReference type="ARBA" id="ARBA00037793"/>
    </source>
</evidence>
<dbReference type="Pfam" id="PF22850">
    <property type="entry name" value="CATSPERD-E_C"/>
    <property type="match status" value="1"/>
</dbReference>
<comment type="subcellular location">
    <subcellularLocation>
        <location evidence="15">Cell projection</location>
        <location evidence="15">Cilium</location>
        <location evidence="15">Flagellum membrane</location>
        <topology evidence="15">Single-pass type I membrane protein</topology>
    </subcellularLocation>
</comment>
<dbReference type="PANTHER" id="PTHR33722">
    <property type="entry name" value="CATION CHANNEL SPERM-ASSOCIATED PROTEIN SUBUNIT DELTA-RELATED"/>
    <property type="match status" value="1"/>
</dbReference>
<keyword evidence="5 20" id="KW-0732">Signal</keyword>
<dbReference type="GeneTree" id="ENSGT00940000162714"/>
<keyword evidence="3" id="KW-1003">Cell membrane</keyword>
<dbReference type="Pfam" id="PF15020">
    <property type="entry name" value="Beta-prop_CATSPERD"/>
    <property type="match status" value="1"/>
</dbReference>
<keyword evidence="25" id="KW-1185">Reference proteome</keyword>
<sequence length="809" mass="91708">MLALMLAAAVATMVRAHTLCRVHTVRTGKVFKSNIQLQGDPLFYAFPNTFVLKNMCKADISVYLGQKVFLTIDNFESSLLPLTVPKSLAVGVPSITSAHFVSGSLVLFVISGKGYSYDYYENTWRKLEGISEPVSHISGDVCCFKGSFCLELSNNLFAYLRGGQIPGTNIYFSDNGGFSFQLMNTDKLSHLTGTLGGIFHLHSMSQVGVLMVENNLGTFHYMEYPLNHSMGIAFSYKNLLEVIMKPYQRGFMVLWNQKSILVSSNSGQIVEHVRLIDQKIFTDLDVEHANINIYSVASNAYELAFLVAEDHLYYGSQNYMGTYVIKLPHQPLWSTHTSIYFEDIGILQVLTPVADPHFAAYDFDKCTVNVQSSLMDEKLALQPCNVELLESTMINTMFTIDMNSKLKLSALMIPRKGENPTPLVMVSNPHALGFKANLNEFGNTFDGNSKYKLDIELKQQHHWGNSDFNFTASIKRHAISSVTVDIADKTLSCVDLKPLSTLISVGCDMTKKIVVQNKISACTMGILNPVQLQKNYTYTIEKEAYDPINHNGEAQDDLIVFYEYKDLGCPRLVYYDKPWKPVVELWKNGIVEEIMNAEYVILEINGLVTYSYSLTAATANCRSQPQNWSTFESDIENEEPFLWNRENYVSCHEDNKDNPLLWPNVEYQVLGGRTNNRVIFGQRNGIYTFHLSVVDPYYSYCNLNTIFSVYVHGALPVTKFQPLFTILLMVTTTLLTAWLAYAIPKQLRSEKGQRLLGFCYQILQLCLRVCFCTWLRGKLRQWLRPRRVKDQNRGKVRVAQKHPETKGPP</sequence>
<dbReference type="PANTHER" id="PTHR33722:SF1">
    <property type="entry name" value="CATION CHANNEL SPERM-ASSOCIATED AUXILIARY SUBUNIT DELTA"/>
    <property type="match status" value="1"/>
</dbReference>
<dbReference type="InterPro" id="IPR053814">
    <property type="entry name" value="CATSPERD/E_C"/>
</dbReference>
<keyword evidence="14" id="KW-0966">Cell projection</keyword>
<dbReference type="InterPro" id="IPR053813">
    <property type="entry name" value="CATSPERD_beta-prop"/>
</dbReference>
<keyword evidence="4 19" id="KW-0812">Transmembrane</keyword>
<feature type="signal peptide" evidence="20">
    <location>
        <begin position="1"/>
        <end position="16"/>
    </location>
</feature>
<evidence type="ECO:0000256" key="10">
    <source>
        <dbReference type="ARBA" id="ARBA00023069"/>
    </source>
</evidence>
<evidence type="ECO:0000256" key="3">
    <source>
        <dbReference type="ARBA" id="ARBA00022475"/>
    </source>
</evidence>
<evidence type="ECO:0000259" key="22">
    <source>
        <dbReference type="Pfam" id="PF22850"/>
    </source>
</evidence>
<dbReference type="Pfam" id="PF23747">
    <property type="entry name" value="Ig-like_CATSPERD"/>
    <property type="match status" value="1"/>
</dbReference>
<evidence type="ECO:0000313" key="25">
    <source>
        <dbReference type="Proteomes" id="UP000694415"/>
    </source>
</evidence>
<keyword evidence="12" id="KW-1015">Disulfide bond</keyword>
<dbReference type="GO" id="GO:0097228">
    <property type="term" value="C:sperm principal piece"/>
    <property type="evidence" value="ECO:0007669"/>
    <property type="project" value="Ensembl"/>
</dbReference>
<evidence type="ECO:0000256" key="1">
    <source>
        <dbReference type="ARBA" id="ARBA00010246"/>
    </source>
</evidence>
<proteinExistence type="inferred from homology"/>
<accession>A0A8C6HSZ1</accession>
<evidence type="ECO:0000313" key="24">
    <source>
        <dbReference type="Ensembl" id="ENSMSIP00000026693.1"/>
    </source>
</evidence>
<feature type="domain" description="CATSPERD/E C-terminal" evidence="22">
    <location>
        <begin position="535"/>
        <end position="750"/>
    </location>
</feature>
<keyword evidence="6" id="KW-0221">Differentiation</keyword>
<feature type="transmembrane region" description="Helical" evidence="19">
    <location>
        <begin position="755"/>
        <end position="776"/>
    </location>
</feature>
<evidence type="ECO:0000256" key="19">
    <source>
        <dbReference type="SAM" id="Phobius"/>
    </source>
</evidence>
<dbReference type="Proteomes" id="UP000694415">
    <property type="component" value="Unplaced"/>
</dbReference>
<evidence type="ECO:0000256" key="4">
    <source>
        <dbReference type="ARBA" id="ARBA00022692"/>
    </source>
</evidence>
<keyword evidence="9 19" id="KW-1133">Transmembrane helix</keyword>
<comment type="function">
    <text evidence="18">Auxiliary component of the CatSper complex, a complex involved in sperm cell hyperactivation. Sperm cell hyperactivation is needed for sperm motility which is essential late in the preparation of sperm for fertilization. Required for CATSPER1 stability before intraflagellar transport and/or incorporation of the CatSper complex channel into the flagellar membrane.</text>
</comment>
<feature type="domain" description="CATSPERD beta-propeller" evidence="21">
    <location>
        <begin position="39"/>
        <end position="366"/>
    </location>
</feature>
<comment type="similarity">
    <text evidence="1">Belongs to the CATSPERD family.</text>
</comment>
<evidence type="ECO:0000256" key="7">
    <source>
        <dbReference type="ARBA" id="ARBA00022846"/>
    </source>
</evidence>
<evidence type="ECO:0000259" key="23">
    <source>
        <dbReference type="Pfam" id="PF23747"/>
    </source>
</evidence>
<feature type="chain" id="PRO_5034795905" description="Cation channel sperm-associated auxiliary subunit delta" evidence="20">
    <location>
        <begin position="17"/>
        <end position="809"/>
    </location>
</feature>
<evidence type="ECO:0000256" key="5">
    <source>
        <dbReference type="ARBA" id="ARBA00022729"/>
    </source>
</evidence>
<keyword evidence="8" id="KW-0744">Spermatogenesis</keyword>
<evidence type="ECO:0000256" key="12">
    <source>
        <dbReference type="ARBA" id="ARBA00023157"/>
    </source>
</evidence>
<evidence type="ECO:0000256" key="20">
    <source>
        <dbReference type="SAM" id="SignalP"/>
    </source>
</evidence>
<dbReference type="AlphaFoldDB" id="A0A8C6HSZ1"/>